<protein>
    <recommendedName>
        <fullName evidence="1">Cupin type-2 domain-containing protein</fullName>
    </recommendedName>
</protein>
<reference evidence="2 3" key="1">
    <citation type="submission" date="2016-09" db="EMBL/GenBank/DDBJ databases">
        <title>Pseudonocardia autotrophica DSM535, a candidate organism with high potential of specific P450 cytochromes.</title>
        <authorList>
            <person name="Grumaz C."/>
            <person name="Vainshtein Y."/>
            <person name="Kirstahler P."/>
            <person name="Sohn K."/>
        </authorList>
    </citation>
    <scope>NUCLEOTIDE SEQUENCE [LARGE SCALE GENOMIC DNA]</scope>
    <source>
        <strain evidence="2 3">DSM 535</strain>
    </source>
</reference>
<dbReference type="RefSeq" id="WP_085915853.1">
    <property type="nucleotide sequence ID" value="NZ_AP018920.1"/>
</dbReference>
<dbReference type="STRING" id="2074.BG845_05748"/>
<accession>A0A1Y2MKX6</accession>
<evidence type="ECO:0000313" key="3">
    <source>
        <dbReference type="Proteomes" id="UP000194360"/>
    </source>
</evidence>
<evidence type="ECO:0000313" key="2">
    <source>
        <dbReference type="EMBL" id="OSY35910.1"/>
    </source>
</evidence>
<dbReference type="AlphaFoldDB" id="A0A1Y2MKX6"/>
<keyword evidence="3" id="KW-1185">Reference proteome</keyword>
<dbReference type="InterPro" id="IPR013096">
    <property type="entry name" value="Cupin_2"/>
</dbReference>
<dbReference type="Pfam" id="PF07883">
    <property type="entry name" value="Cupin_2"/>
    <property type="match status" value="1"/>
</dbReference>
<dbReference type="SUPFAM" id="SSF51182">
    <property type="entry name" value="RmlC-like cupins"/>
    <property type="match status" value="1"/>
</dbReference>
<dbReference type="OrthoDB" id="5145129at2"/>
<dbReference type="InterPro" id="IPR014710">
    <property type="entry name" value="RmlC-like_jellyroll"/>
</dbReference>
<name>A0A1Y2MKX6_PSEAH</name>
<gene>
    <name evidence="2" type="ORF">BG845_05748</name>
</gene>
<feature type="domain" description="Cupin type-2" evidence="1">
    <location>
        <begin position="35"/>
        <end position="99"/>
    </location>
</feature>
<dbReference type="Proteomes" id="UP000194360">
    <property type="component" value="Unassembled WGS sequence"/>
</dbReference>
<dbReference type="Gene3D" id="2.60.120.10">
    <property type="entry name" value="Jelly Rolls"/>
    <property type="match status" value="1"/>
</dbReference>
<evidence type="ECO:0000259" key="1">
    <source>
        <dbReference type="Pfam" id="PF07883"/>
    </source>
</evidence>
<sequence length="124" mass="13062">MHLTTETARTFAMHGVTFTSFAASASGATSLAAWRAEFAPGTPGQTHTMSCEEVLYVMDGLLDVEVDDDSFTARAGDAVLVPAGSAFRISNDSDETARVWATTTLGMTARMNGSGDQIAPPWAQ</sequence>
<organism evidence="2 3">
    <name type="scientific">Pseudonocardia autotrophica</name>
    <name type="common">Amycolata autotrophica</name>
    <name type="synonym">Nocardia autotrophica</name>
    <dbReference type="NCBI Taxonomy" id="2074"/>
    <lineage>
        <taxon>Bacteria</taxon>
        <taxon>Bacillati</taxon>
        <taxon>Actinomycetota</taxon>
        <taxon>Actinomycetes</taxon>
        <taxon>Pseudonocardiales</taxon>
        <taxon>Pseudonocardiaceae</taxon>
        <taxon>Pseudonocardia</taxon>
    </lineage>
</organism>
<dbReference type="EMBL" id="MIGB01000045">
    <property type="protein sequence ID" value="OSY35910.1"/>
    <property type="molecule type" value="Genomic_DNA"/>
</dbReference>
<proteinExistence type="predicted"/>
<dbReference type="InterPro" id="IPR011051">
    <property type="entry name" value="RmlC_Cupin_sf"/>
</dbReference>
<comment type="caution">
    <text evidence="2">The sequence shown here is derived from an EMBL/GenBank/DDBJ whole genome shotgun (WGS) entry which is preliminary data.</text>
</comment>